<gene>
    <name evidence="2" type="ORF">Vbra_22629</name>
</gene>
<feature type="compositionally biased region" description="Pro residues" evidence="1">
    <location>
        <begin position="199"/>
        <end position="209"/>
    </location>
</feature>
<dbReference type="SUPFAM" id="SSF57850">
    <property type="entry name" value="RING/U-box"/>
    <property type="match status" value="1"/>
</dbReference>
<evidence type="ECO:0008006" key="4">
    <source>
        <dbReference type="Google" id="ProtNLM"/>
    </source>
</evidence>
<protein>
    <recommendedName>
        <fullName evidence="4">RING-type domain-containing protein</fullName>
    </recommendedName>
</protein>
<evidence type="ECO:0000313" key="3">
    <source>
        <dbReference type="Proteomes" id="UP000041254"/>
    </source>
</evidence>
<feature type="compositionally biased region" description="Polar residues" evidence="1">
    <location>
        <begin position="271"/>
        <end position="285"/>
    </location>
</feature>
<sequence>MDGRTDGTRETCEQRLSKVHKKDLREHQARVRQLLEEGWKPCPLKCAYGGGFKSEEECDHVTCQCGHEFCWHCGVNRKIPMAHDNRWHKPMCPYFTPRTSVLEPPKYEPACPACQANNGVPCSFPENDGYPHSYVQRGRKSKRPPKHHIHPLPLPHTAAESLDGSPHNQRQHQQQQQQHPHRGGQLFGPAIVMQLPDSQQPPPFAPPMYLPHQQQHQHQQPPHVALPRQESDSNAAMVVQAPSPPPPHPPHGLWVRHPDGSFGPSGDDNAQRQYSYTPQPMTRQNRPCPRNIGMPVPFAASRQLSHFPQPHTPGGGFDMAQPQYQHQQQDPAATAMVVDHHAPGSFVDRAVSENFDFSRGLGRGILHRGQPNTNTNTGPSGLSVPQQQHQQQQLQQQQLQQQPLGRALSAAMAQELPRRAEDVIMQLLGRGEGSGQKGPGGSEGAGGDGAS</sequence>
<feature type="region of interest" description="Disordered" evidence="1">
    <location>
        <begin position="425"/>
        <end position="451"/>
    </location>
</feature>
<evidence type="ECO:0000313" key="2">
    <source>
        <dbReference type="EMBL" id="CEM12168.1"/>
    </source>
</evidence>
<feature type="compositionally biased region" description="Low complexity" evidence="1">
    <location>
        <begin position="166"/>
        <end position="178"/>
    </location>
</feature>
<dbReference type="EMBL" id="CDMY01000434">
    <property type="protein sequence ID" value="CEM12168.1"/>
    <property type="molecule type" value="Genomic_DNA"/>
</dbReference>
<feature type="compositionally biased region" description="Basic residues" evidence="1">
    <location>
        <begin position="137"/>
        <end position="150"/>
    </location>
</feature>
<dbReference type="AlphaFoldDB" id="A0A0G4FG32"/>
<feature type="compositionally biased region" description="Low complexity" evidence="1">
    <location>
        <begin position="210"/>
        <end position="223"/>
    </location>
</feature>
<dbReference type="Gene3D" id="1.20.120.1750">
    <property type="match status" value="1"/>
</dbReference>
<organism evidence="2 3">
    <name type="scientific">Vitrella brassicaformis (strain CCMP3155)</name>
    <dbReference type="NCBI Taxonomy" id="1169540"/>
    <lineage>
        <taxon>Eukaryota</taxon>
        <taxon>Sar</taxon>
        <taxon>Alveolata</taxon>
        <taxon>Colpodellida</taxon>
        <taxon>Vitrellaceae</taxon>
        <taxon>Vitrella</taxon>
    </lineage>
</organism>
<feature type="compositionally biased region" description="Polar residues" evidence="1">
    <location>
        <begin position="370"/>
        <end position="385"/>
    </location>
</feature>
<accession>A0A0G4FG32</accession>
<dbReference type="CDD" id="cd20336">
    <property type="entry name" value="Rcat_RBR"/>
    <property type="match status" value="1"/>
</dbReference>
<feature type="region of interest" description="Disordered" evidence="1">
    <location>
        <begin position="131"/>
        <end position="288"/>
    </location>
</feature>
<keyword evidence="3" id="KW-1185">Reference proteome</keyword>
<evidence type="ECO:0000256" key="1">
    <source>
        <dbReference type="SAM" id="MobiDB-lite"/>
    </source>
</evidence>
<name>A0A0G4FG32_VITBC</name>
<dbReference type="InParanoid" id="A0A0G4FG32"/>
<feature type="compositionally biased region" description="Gly residues" evidence="1">
    <location>
        <begin position="430"/>
        <end position="451"/>
    </location>
</feature>
<feature type="region of interest" description="Disordered" evidence="1">
    <location>
        <begin position="362"/>
        <end position="391"/>
    </location>
</feature>
<proteinExistence type="predicted"/>
<reference evidence="2 3" key="1">
    <citation type="submission" date="2014-11" db="EMBL/GenBank/DDBJ databases">
        <authorList>
            <person name="Zhu J."/>
            <person name="Qi W."/>
            <person name="Song R."/>
        </authorList>
    </citation>
    <scope>NUCLEOTIDE SEQUENCE [LARGE SCALE GENOMIC DNA]</scope>
</reference>
<dbReference type="VEuPathDB" id="CryptoDB:Vbra_22629"/>
<dbReference type="OrthoDB" id="10009520at2759"/>
<dbReference type="Proteomes" id="UP000041254">
    <property type="component" value="Unassembled WGS sequence"/>
</dbReference>